<organism evidence="2 3">
    <name type="scientific">Tetrabaena socialis</name>
    <dbReference type="NCBI Taxonomy" id="47790"/>
    <lineage>
        <taxon>Eukaryota</taxon>
        <taxon>Viridiplantae</taxon>
        <taxon>Chlorophyta</taxon>
        <taxon>core chlorophytes</taxon>
        <taxon>Chlorophyceae</taxon>
        <taxon>CS clade</taxon>
        <taxon>Chlamydomonadales</taxon>
        <taxon>Tetrabaenaceae</taxon>
        <taxon>Tetrabaena</taxon>
    </lineage>
</organism>
<keyword evidence="3" id="KW-1185">Reference proteome</keyword>
<evidence type="ECO:0000256" key="1">
    <source>
        <dbReference type="SAM" id="MobiDB-lite"/>
    </source>
</evidence>
<comment type="caution">
    <text evidence="2">The sequence shown here is derived from an EMBL/GenBank/DDBJ whole genome shotgun (WGS) entry which is preliminary data.</text>
</comment>
<sequence length="283" mass="29970">MPFGAGTKAAAAAAGSCSPADHLLLGRVAPVKSGRKRPFEAEGAEEDDRKTPVYRAAMQKGTQLGGAGKATAEVTVPATPDPRSKGPSKADGAALDEDLSWPFSNLWPPADSPGRDAYPGQWPRVGLDLCAVRPSLGLGHEPELLGHPPCGPPEQRRAALSPHFPILEDRSGAPKVDPRIAGTAAGMPPLHYEPHIYDGHCFCGVLPYKYDTWSSGRDLGMDMAGEQVSFNVPTAAQRLLECSEQLPKEVAPAGQQPESDAEEVLLLYRRDLPSTGVELLPGC</sequence>
<reference evidence="2 3" key="1">
    <citation type="journal article" date="2017" name="Mol. Biol. Evol.">
        <title>The 4-celled Tetrabaena socialis nuclear genome reveals the essential components for genetic control of cell number at the origin of multicellularity in the volvocine lineage.</title>
        <authorList>
            <person name="Featherston J."/>
            <person name="Arakaki Y."/>
            <person name="Hanschen E.R."/>
            <person name="Ferris P.J."/>
            <person name="Michod R.E."/>
            <person name="Olson B.J.S.C."/>
            <person name="Nozaki H."/>
            <person name="Durand P.M."/>
        </authorList>
    </citation>
    <scope>NUCLEOTIDE SEQUENCE [LARGE SCALE GENOMIC DNA]</scope>
    <source>
        <strain evidence="2 3">NIES-571</strain>
    </source>
</reference>
<dbReference type="Proteomes" id="UP000236333">
    <property type="component" value="Unassembled WGS sequence"/>
</dbReference>
<proteinExistence type="predicted"/>
<accession>A0A2J7ZMD5</accession>
<gene>
    <name evidence="2" type="ORF">TSOC_012686</name>
</gene>
<evidence type="ECO:0000313" key="2">
    <source>
        <dbReference type="EMBL" id="PNH01428.1"/>
    </source>
</evidence>
<dbReference type="EMBL" id="PGGS01000900">
    <property type="protein sequence ID" value="PNH01428.1"/>
    <property type="molecule type" value="Genomic_DNA"/>
</dbReference>
<feature type="region of interest" description="Disordered" evidence="1">
    <location>
        <begin position="32"/>
        <end position="95"/>
    </location>
</feature>
<protein>
    <submittedName>
        <fullName evidence="2">Uncharacterized protein</fullName>
    </submittedName>
</protein>
<evidence type="ECO:0000313" key="3">
    <source>
        <dbReference type="Proteomes" id="UP000236333"/>
    </source>
</evidence>
<name>A0A2J7ZMD5_9CHLO</name>
<dbReference type="AlphaFoldDB" id="A0A2J7ZMD5"/>